<gene>
    <name evidence="2" type="ORF">ACFONA_11935</name>
</gene>
<comment type="caution">
    <text evidence="2">The sequence shown here is derived from an EMBL/GenBank/DDBJ whole genome shotgun (WGS) entry which is preliminary data.</text>
</comment>
<dbReference type="PANTHER" id="PTHR33164">
    <property type="entry name" value="TRANSCRIPTIONAL REGULATOR, MARR FAMILY"/>
    <property type="match status" value="1"/>
</dbReference>
<reference evidence="3" key="1">
    <citation type="journal article" date="2019" name="Int. J. Syst. Evol. Microbiol.">
        <title>The Global Catalogue of Microorganisms (GCM) 10K type strain sequencing project: providing services to taxonomists for standard genome sequencing and annotation.</title>
        <authorList>
            <consortium name="The Broad Institute Genomics Platform"/>
            <consortium name="The Broad Institute Genome Sequencing Center for Infectious Disease"/>
            <person name="Wu L."/>
            <person name="Ma J."/>
        </authorList>
    </citation>
    <scope>NUCLEOTIDE SEQUENCE [LARGE SCALE GENOMIC DNA]</scope>
    <source>
        <strain evidence="3">KCTC 42739</strain>
    </source>
</reference>
<name>A0ABV7SXR2_9SPHN</name>
<evidence type="ECO:0000313" key="3">
    <source>
        <dbReference type="Proteomes" id="UP001595713"/>
    </source>
</evidence>
<dbReference type="InterPro" id="IPR036388">
    <property type="entry name" value="WH-like_DNA-bd_sf"/>
</dbReference>
<evidence type="ECO:0000313" key="2">
    <source>
        <dbReference type="EMBL" id="MFC3580875.1"/>
    </source>
</evidence>
<evidence type="ECO:0000259" key="1">
    <source>
        <dbReference type="PROSITE" id="PS50995"/>
    </source>
</evidence>
<proteinExistence type="predicted"/>
<dbReference type="SMART" id="SM00347">
    <property type="entry name" value="HTH_MARR"/>
    <property type="match status" value="1"/>
</dbReference>
<dbReference type="InterPro" id="IPR036390">
    <property type="entry name" value="WH_DNA-bd_sf"/>
</dbReference>
<sequence>MGDGGRGPLDDILGLRIRLAHGAVQRHFAEHCAHLGLTQKQVSVLWLAHDAPGIAQTDLARTLQMDRATTMAIVHALEKRGLLERERAGADARRIGFHLTQDGEQLLRAAKAAIDGHEAWLRAHFTAREVQTLARLLERIYG</sequence>
<dbReference type="InterPro" id="IPR039422">
    <property type="entry name" value="MarR/SlyA-like"/>
</dbReference>
<dbReference type="EMBL" id="JBHRXP010000007">
    <property type="protein sequence ID" value="MFC3580875.1"/>
    <property type="molecule type" value="Genomic_DNA"/>
</dbReference>
<organism evidence="2 3">
    <name type="scientific">Sphingomonas hylomeconis</name>
    <dbReference type="NCBI Taxonomy" id="1395958"/>
    <lineage>
        <taxon>Bacteria</taxon>
        <taxon>Pseudomonadati</taxon>
        <taxon>Pseudomonadota</taxon>
        <taxon>Alphaproteobacteria</taxon>
        <taxon>Sphingomonadales</taxon>
        <taxon>Sphingomonadaceae</taxon>
        <taxon>Sphingomonas</taxon>
    </lineage>
</organism>
<dbReference type="InterPro" id="IPR000835">
    <property type="entry name" value="HTH_MarR-typ"/>
</dbReference>
<keyword evidence="3" id="KW-1185">Reference proteome</keyword>
<feature type="domain" description="HTH marR-type" evidence="1">
    <location>
        <begin position="10"/>
        <end position="142"/>
    </location>
</feature>
<dbReference type="PANTHER" id="PTHR33164:SF57">
    <property type="entry name" value="MARR-FAMILY TRANSCRIPTIONAL REGULATOR"/>
    <property type="match status" value="1"/>
</dbReference>
<dbReference type="Gene3D" id="1.10.10.10">
    <property type="entry name" value="Winged helix-like DNA-binding domain superfamily/Winged helix DNA-binding domain"/>
    <property type="match status" value="1"/>
</dbReference>
<dbReference type="Proteomes" id="UP001595713">
    <property type="component" value="Unassembled WGS sequence"/>
</dbReference>
<dbReference type="PRINTS" id="PR00598">
    <property type="entry name" value="HTHMARR"/>
</dbReference>
<protein>
    <submittedName>
        <fullName evidence="2">MarR family winged helix-turn-helix transcriptional regulator</fullName>
    </submittedName>
</protein>
<accession>A0ABV7SXR2</accession>
<dbReference type="SUPFAM" id="SSF46785">
    <property type="entry name" value="Winged helix' DNA-binding domain"/>
    <property type="match status" value="1"/>
</dbReference>
<dbReference type="Pfam" id="PF01047">
    <property type="entry name" value="MarR"/>
    <property type="match status" value="1"/>
</dbReference>
<dbReference type="PROSITE" id="PS50995">
    <property type="entry name" value="HTH_MARR_2"/>
    <property type="match status" value="1"/>
</dbReference>
<dbReference type="RefSeq" id="WP_261294240.1">
    <property type="nucleotide sequence ID" value="NZ_JANQBK010000005.1"/>
</dbReference>